<dbReference type="AlphaFoldDB" id="A0A6I3KP74"/>
<dbReference type="PANTHER" id="PTHR30086:SF20">
    <property type="entry name" value="ARGININE EXPORTER PROTEIN ARGO-RELATED"/>
    <property type="match status" value="1"/>
</dbReference>
<dbReference type="InterPro" id="IPR001123">
    <property type="entry name" value="LeuE-type"/>
</dbReference>
<gene>
    <name evidence="7" type="ORF">GLP40_06240</name>
</gene>
<proteinExistence type="predicted"/>
<evidence type="ECO:0008006" key="9">
    <source>
        <dbReference type="Google" id="ProtNLM"/>
    </source>
</evidence>
<name>A0A6I3KP74_9NOCA</name>
<evidence type="ECO:0000256" key="5">
    <source>
        <dbReference type="ARBA" id="ARBA00023136"/>
    </source>
</evidence>
<feature type="transmembrane region" description="Helical" evidence="6">
    <location>
        <begin position="82"/>
        <end position="108"/>
    </location>
</feature>
<dbReference type="PANTHER" id="PTHR30086">
    <property type="entry name" value="ARGININE EXPORTER PROTEIN ARGO"/>
    <property type="match status" value="1"/>
</dbReference>
<dbReference type="GO" id="GO:0015171">
    <property type="term" value="F:amino acid transmembrane transporter activity"/>
    <property type="evidence" value="ECO:0007669"/>
    <property type="project" value="TreeGrafter"/>
</dbReference>
<evidence type="ECO:0000313" key="7">
    <source>
        <dbReference type="EMBL" id="MTE12383.1"/>
    </source>
</evidence>
<keyword evidence="3 6" id="KW-0812">Transmembrane</keyword>
<evidence type="ECO:0000313" key="8">
    <source>
        <dbReference type="Proteomes" id="UP000432464"/>
    </source>
</evidence>
<keyword evidence="4 6" id="KW-1133">Transmembrane helix</keyword>
<comment type="caution">
    <text evidence="7">The sequence shown here is derived from an EMBL/GenBank/DDBJ whole genome shotgun (WGS) entry which is preliminary data.</text>
</comment>
<keyword evidence="5 6" id="KW-0472">Membrane</keyword>
<keyword evidence="2" id="KW-1003">Cell membrane</keyword>
<keyword evidence="8" id="KW-1185">Reference proteome</keyword>
<organism evidence="7 8">
    <name type="scientific">Nocardia aurantiaca</name>
    <dbReference type="NCBI Taxonomy" id="2675850"/>
    <lineage>
        <taxon>Bacteria</taxon>
        <taxon>Bacillati</taxon>
        <taxon>Actinomycetota</taxon>
        <taxon>Actinomycetes</taxon>
        <taxon>Mycobacteriales</taxon>
        <taxon>Nocardiaceae</taxon>
        <taxon>Nocardia</taxon>
    </lineage>
</organism>
<evidence type="ECO:0000256" key="6">
    <source>
        <dbReference type="SAM" id="Phobius"/>
    </source>
</evidence>
<evidence type="ECO:0000256" key="4">
    <source>
        <dbReference type="ARBA" id="ARBA00022989"/>
    </source>
</evidence>
<dbReference type="Pfam" id="PF01810">
    <property type="entry name" value="LysE"/>
    <property type="match status" value="1"/>
</dbReference>
<dbReference type="GO" id="GO:0005886">
    <property type="term" value="C:plasma membrane"/>
    <property type="evidence" value="ECO:0007669"/>
    <property type="project" value="UniProtKB-SubCell"/>
</dbReference>
<protein>
    <recommendedName>
        <fullName evidence="9">LysE family translocator</fullName>
    </recommendedName>
</protein>
<accession>A0A6I3KP74</accession>
<feature type="transmembrane region" description="Helical" evidence="6">
    <location>
        <begin position="114"/>
        <end position="131"/>
    </location>
</feature>
<comment type="subcellular location">
    <subcellularLocation>
        <location evidence="1">Cell membrane</location>
        <topology evidence="1">Multi-pass membrane protein</topology>
    </subcellularLocation>
</comment>
<evidence type="ECO:0000256" key="1">
    <source>
        <dbReference type="ARBA" id="ARBA00004651"/>
    </source>
</evidence>
<dbReference type="Proteomes" id="UP000432464">
    <property type="component" value="Unassembled WGS sequence"/>
</dbReference>
<evidence type="ECO:0000256" key="3">
    <source>
        <dbReference type="ARBA" id="ARBA00022692"/>
    </source>
</evidence>
<evidence type="ECO:0000256" key="2">
    <source>
        <dbReference type="ARBA" id="ARBA00022475"/>
    </source>
</evidence>
<dbReference type="EMBL" id="WMBB01000003">
    <property type="protein sequence ID" value="MTE12383.1"/>
    <property type="molecule type" value="Genomic_DNA"/>
</dbReference>
<sequence length="160" mass="17332">MGRRGRRGSVGVAHRFGIGLHHAADCRRDLSDLDGRGHAARCAAPPRRARRRAGPGRLVARHRRILGPRGVGTNLLNPKVGVFYMAMLPQFIPAGSSHLLMGAVMAMVHNLEGVVWFTAIICTAGLARSWLNRDRVRRTMDAVTGAVLVGFGVDLAVGRR</sequence>
<reference evidence="7 8" key="1">
    <citation type="submission" date="2019-11" db="EMBL/GenBank/DDBJ databases">
        <title>Nocardia sp. nov. CT2-14 isolated from soil.</title>
        <authorList>
            <person name="Kanchanasin P."/>
            <person name="Tanasupawat S."/>
            <person name="Yuki M."/>
            <person name="Kudo T."/>
        </authorList>
    </citation>
    <scope>NUCLEOTIDE SEQUENCE [LARGE SCALE GENOMIC DNA]</scope>
    <source>
        <strain evidence="7 8">CT2-14</strain>
    </source>
</reference>